<dbReference type="InterPro" id="IPR016169">
    <property type="entry name" value="FAD-bd_PCMH_sub2"/>
</dbReference>
<evidence type="ECO:0000256" key="1">
    <source>
        <dbReference type="ARBA" id="ARBA00001974"/>
    </source>
</evidence>
<dbReference type="PANTHER" id="PTHR42973:SF39">
    <property type="entry name" value="FAD-BINDING PCMH-TYPE DOMAIN-CONTAINING PROTEIN"/>
    <property type="match status" value="1"/>
</dbReference>
<dbReference type="Gene3D" id="3.30.43.10">
    <property type="entry name" value="Uridine Diphospho-n-acetylenolpyruvylglucosamine Reductase, domain 2"/>
    <property type="match status" value="1"/>
</dbReference>
<dbReference type="PANTHER" id="PTHR42973">
    <property type="entry name" value="BINDING OXIDOREDUCTASE, PUTATIVE (AFU_ORTHOLOGUE AFUA_1G17690)-RELATED"/>
    <property type="match status" value="1"/>
</dbReference>
<evidence type="ECO:0000256" key="4">
    <source>
        <dbReference type="ARBA" id="ARBA00022827"/>
    </source>
</evidence>
<dbReference type="GO" id="GO:0016491">
    <property type="term" value="F:oxidoreductase activity"/>
    <property type="evidence" value="ECO:0007669"/>
    <property type="project" value="UniProtKB-KW"/>
</dbReference>
<evidence type="ECO:0000256" key="5">
    <source>
        <dbReference type="ARBA" id="ARBA00023002"/>
    </source>
</evidence>
<accession>U1PY13</accession>
<comment type="similarity">
    <text evidence="2">Belongs to the oxygen-dependent FAD-linked oxidoreductase family.</text>
</comment>
<dbReference type="InterPro" id="IPR036318">
    <property type="entry name" value="FAD-bd_PCMH-like_sf"/>
</dbReference>
<evidence type="ECO:0000256" key="2">
    <source>
        <dbReference type="ARBA" id="ARBA00005466"/>
    </source>
</evidence>
<dbReference type="Proteomes" id="UP000030710">
    <property type="component" value="Unassembled WGS sequence"/>
</dbReference>
<dbReference type="InterPro" id="IPR012951">
    <property type="entry name" value="BBE"/>
</dbReference>
<dbReference type="InterPro" id="IPR050416">
    <property type="entry name" value="FAD-linked_Oxidoreductase"/>
</dbReference>
<evidence type="ECO:0000313" key="8">
    <source>
        <dbReference type="Proteomes" id="UP000030710"/>
    </source>
</evidence>
<dbReference type="Gene3D" id="3.40.462.20">
    <property type="match status" value="1"/>
</dbReference>
<dbReference type="AlphaFoldDB" id="U1PY13"/>
<dbReference type="eggNOG" id="arCOG00340">
    <property type="taxonomic scope" value="Archaea"/>
</dbReference>
<evidence type="ECO:0000256" key="3">
    <source>
        <dbReference type="ARBA" id="ARBA00022630"/>
    </source>
</evidence>
<dbReference type="InterPro" id="IPR016166">
    <property type="entry name" value="FAD-bd_PCMH"/>
</dbReference>
<evidence type="ECO:0000313" key="7">
    <source>
        <dbReference type="EMBL" id="ERG97356.1"/>
    </source>
</evidence>
<sequence>MHPLGIIGALGEETVGELARGLTGELVGPDDETYNSARDTWNGLVNRYPALVVQVGDSEDVATVVQFARDHELPLSVRAGAHNQTGSAIAENGVVIDLRNIDHVDVDADRKIANVGPGNSTADALAATQEHGLAFPTGSAGGPGIAGTTLGGGIGWIRRKHGLAVDTLRSVEVVTAAGNRLRASPEENVDLFRAIQTGGGSNFGIVTNFEFDCFEVGPMVGGLSVFYPRSTAAEVFEAFREFVDSAPPEATTLCNYADVPAIPGIPPEHHGEEAMVLIGCYVGDPEAGMETFAPLRSVTEPLVDNSGPVPYEMLHEMGTILHPWGRKYVHRSAFVDDLTDDLHEFVLDRTAAAPGPMDGVGIWPMGGAVVGDGSSPFPWAGKSHMIVVEAAWESHDNLAHIEWARETERALRDRGGEGAYAGYAGVEEQEWENWAEQAYGDALDFLRTVKREYDPEAIFDNGLTISPAGE</sequence>
<keyword evidence="5" id="KW-0560">Oxidoreductase</keyword>
<dbReference type="PROSITE" id="PS51387">
    <property type="entry name" value="FAD_PCMH"/>
    <property type="match status" value="1"/>
</dbReference>
<dbReference type="EMBL" id="KE356561">
    <property type="protein sequence ID" value="ERG97356.1"/>
    <property type="molecule type" value="Genomic_DNA"/>
</dbReference>
<comment type="cofactor">
    <cofactor evidence="1">
        <name>FAD</name>
        <dbReference type="ChEBI" id="CHEBI:57692"/>
    </cofactor>
</comment>
<dbReference type="Pfam" id="PF01565">
    <property type="entry name" value="FAD_binding_4"/>
    <property type="match status" value="1"/>
</dbReference>
<organism evidence="7 8">
    <name type="scientific">Haloquadratum walsbyi J07HQW2</name>
    <dbReference type="NCBI Taxonomy" id="1238425"/>
    <lineage>
        <taxon>Archaea</taxon>
        <taxon>Methanobacteriati</taxon>
        <taxon>Methanobacteriota</taxon>
        <taxon>Stenosarchaea group</taxon>
        <taxon>Halobacteria</taxon>
        <taxon>Halobacteriales</taxon>
        <taxon>Haloferacaceae</taxon>
        <taxon>Haloquadratum</taxon>
    </lineage>
</organism>
<dbReference type="GO" id="GO:0071949">
    <property type="term" value="F:FAD binding"/>
    <property type="evidence" value="ECO:0007669"/>
    <property type="project" value="InterPro"/>
</dbReference>
<name>U1PY13_9EURY</name>
<dbReference type="InterPro" id="IPR006094">
    <property type="entry name" value="Oxid_FAD_bind_N"/>
</dbReference>
<dbReference type="SUPFAM" id="SSF56176">
    <property type="entry name" value="FAD-binding/transporter-associated domain-like"/>
    <property type="match status" value="1"/>
</dbReference>
<keyword evidence="4" id="KW-0274">FAD</keyword>
<evidence type="ECO:0000259" key="6">
    <source>
        <dbReference type="PROSITE" id="PS51387"/>
    </source>
</evidence>
<dbReference type="Gene3D" id="3.30.465.10">
    <property type="match status" value="1"/>
</dbReference>
<gene>
    <name evidence="7" type="ORF">J07HQW2_03842</name>
</gene>
<keyword evidence="3" id="KW-0285">Flavoprotein</keyword>
<dbReference type="Pfam" id="PF08031">
    <property type="entry name" value="BBE"/>
    <property type="match status" value="1"/>
</dbReference>
<proteinExistence type="inferred from homology"/>
<dbReference type="STRING" id="1238425.J07HQW2_03842"/>
<dbReference type="InterPro" id="IPR016167">
    <property type="entry name" value="FAD-bd_PCMH_sub1"/>
</dbReference>
<protein>
    <submittedName>
        <fullName evidence="7">FAD/FMN-containing dehydrogenase</fullName>
    </submittedName>
</protein>
<reference evidence="7 8" key="1">
    <citation type="journal article" date="2013" name="PLoS ONE">
        <title>Assembly-driven community genomics of a hypersaline microbial ecosystem.</title>
        <authorList>
            <person name="Podell S."/>
            <person name="Ugalde J.A."/>
            <person name="Narasingarao P."/>
            <person name="Banfield J.F."/>
            <person name="Heidelberg K.B."/>
            <person name="Allen E.E."/>
        </authorList>
    </citation>
    <scope>NUCLEOTIDE SEQUENCE [LARGE SCALE GENOMIC DNA]</scope>
    <source>
        <strain evidence="8">J07HQW2</strain>
    </source>
</reference>
<feature type="domain" description="FAD-binding PCMH-type" evidence="6">
    <location>
        <begin position="45"/>
        <end position="216"/>
    </location>
</feature>
<dbReference type="HOGENOM" id="CLU_018354_10_0_2"/>